<comment type="pathway">
    <text evidence="3">Sphingolipid metabolism.</text>
</comment>
<evidence type="ECO:0000256" key="3">
    <source>
        <dbReference type="ARBA" id="ARBA00004991"/>
    </source>
</evidence>
<keyword evidence="9" id="KW-0443">Lipid metabolism</keyword>
<evidence type="ECO:0000259" key="13">
    <source>
        <dbReference type="Pfam" id="PF00155"/>
    </source>
</evidence>
<evidence type="ECO:0000256" key="4">
    <source>
        <dbReference type="ARBA" id="ARBA00008392"/>
    </source>
</evidence>
<evidence type="ECO:0000256" key="11">
    <source>
        <dbReference type="SAM" id="MobiDB-lite"/>
    </source>
</evidence>
<dbReference type="EC" id="2.3.1.50" evidence="5"/>
<evidence type="ECO:0000256" key="7">
    <source>
        <dbReference type="ARBA" id="ARBA00022898"/>
    </source>
</evidence>
<reference evidence="14 15" key="1">
    <citation type="submission" date="2023-05" db="EMBL/GenBank/DDBJ databases">
        <title>A 100% complete, gapless, phased diploid assembly of the Scenedesmus obliquus UTEX 3031 genome.</title>
        <authorList>
            <person name="Biondi T.C."/>
            <person name="Hanschen E.R."/>
            <person name="Kwon T."/>
            <person name="Eng W."/>
            <person name="Kruse C.P.S."/>
            <person name="Koehler S.I."/>
            <person name="Kunde Y."/>
            <person name="Gleasner C.D."/>
            <person name="You Mak K.T."/>
            <person name="Polle J."/>
            <person name="Hovde B.T."/>
            <person name="Starkenburg S.R."/>
        </authorList>
    </citation>
    <scope>NUCLEOTIDE SEQUENCE [LARGE SCALE GENOMIC DNA]</scope>
    <source>
        <strain evidence="14 15">DOE0152z</strain>
    </source>
</reference>
<keyword evidence="6" id="KW-0808">Transferase</keyword>
<gene>
    <name evidence="14" type="ORF">OEZ85_004925</name>
</gene>
<dbReference type="InterPro" id="IPR004839">
    <property type="entry name" value="Aminotransferase_I/II_large"/>
</dbReference>
<dbReference type="Gene3D" id="3.40.640.10">
    <property type="entry name" value="Type I PLP-dependent aspartate aminotransferase-like (Major domain)"/>
    <property type="match status" value="1"/>
</dbReference>
<evidence type="ECO:0000256" key="6">
    <source>
        <dbReference type="ARBA" id="ARBA00022679"/>
    </source>
</evidence>
<sequence length="570" mass="61462">MAKGSGGARASPGLALAAVAALAAVLLVSRAPQPEVLQQLKDSFMQEDLAAVREFLRHPTLAKARAGAVEFWEIIGPGGRLHPGWFLEHKGHIVIEGLLMVIIVVMLLQSRFYPRTTEDEDALTDKEIDALCQEWEPQPLVPDISEEDYRPEPPLVQSREGSCYEVLVNGQPALNLACADFLGLGNDADVQRRARETVERYGVGSCGPRGFYGTFDVHLELEKALAQFMGQEEAIIYSYDISTIASVIPAFASRQDILVLDEGVSYPIQQGAKLSRARVHWFKHNDMASLEALLQRIEEDERRERAPLCRKMIVVEGVYAKSGDVAPLQQLYSLKEAYRYRLCVEESHAFGVMGERGRGACEAAGLEPGQVEVVVASMGTSLASVGGFCVGHHEVCDHQRLCGQGYCFSASLPPYLATAATEALAILEGSRGQQLAEQVRRTAAALRQQLDGTPGLTFPGGPSSSSSSSSKDSSSVESPVLHLQLTPALAAAAGSRKAADMLLQGVADRLLTKHGLLLAVPRYSALDHVLPPPSLKLYVHAGLSADKVPKVVAAIREAVKHVLGPLVKGN</sequence>
<keyword evidence="10" id="KW-0012">Acyltransferase</keyword>
<evidence type="ECO:0000313" key="15">
    <source>
        <dbReference type="Proteomes" id="UP001244341"/>
    </source>
</evidence>
<dbReference type="EMBL" id="CP126219">
    <property type="protein sequence ID" value="WIA20530.1"/>
    <property type="molecule type" value="Genomic_DNA"/>
</dbReference>
<evidence type="ECO:0000256" key="2">
    <source>
        <dbReference type="ARBA" id="ARBA00004760"/>
    </source>
</evidence>
<dbReference type="InterPro" id="IPR050087">
    <property type="entry name" value="AON_synthase_class-II"/>
</dbReference>
<feature type="chain" id="PRO_5046408832" description="serine C-palmitoyltransferase" evidence="12">
    <location>
        <begin position="31"/>
        <end position="570"/>
    </location>
</feature>
<evidence type="ECO:0000256" key="8">
    <source>
        <dbReference type="ARBA" id="ARBA00022919"/>
    </source>
</evidence>
<evidence type="ECO:0000256" key="12">
    <source>
        <dbReference type="SAM" id="SignalP"/>
    </source>
</evidence>
<dbReference type="PANTHER" id="PTHR13693:SF2">
    <property type="entry name" value="SERINE PALMITOYLTRANSFERASE 1"/>
    <property type="match status" value="1"/>
</dbReference>
<feature type="signal peptide" evidence="12">
    <location>
        <begin position="1"/>
        <end position="30"/>
    </location>
</feature>
<keyword evidence="7" id="KW-0663">Pyridoxal phosphate</keyword>
<dbReference type="InterPro" id="IPR015422">
    <property type="entry name" value="PyrdxlP-dep_Trfase_small"/>
</dbReference>
<comment type="cofactor">
    <cofactor evidence="1">
        <name>pyridoxal 5'-phosphate</name>
        <dbReference type="ChEBI" id="CHEBI:597326"/>
    </cofactor>
</comment>
<feature type="region of interest" description="Disordered" evidence="11">
    <location>
        <begin position="451"/>
        <end position="477"/>
    </location>
</feature>
<evidence type="ECO:0000313" key="14">
    <source>
        <dbReference type="EMBL" id="WIA20530.1"/>
    </source>
</evidence>
<keyword evidence="15" id="KW-1185">Reference proteome</keyword>
<name>A0ABY8UGR2_TETOB</name>
<dbReference type="InterPro" id="IPR015421">
    <property type="entry name" value="PyrdxlP-dep_Trfase_major"/>
</dbReference>
<feature type="domain" description="Aminotransferase class I/classII large" evidence="13">
    <location>
        <begin position="174"/>
        <end position="555"/>
    </location>
</feature>
<dbReference type="InterPro" id="IPR015424">
    <property type="entry name" value="PyrdxlP-dep_Trfase"/>
</dbReference>
<dbReference type="PANTHER" id="PTHR13693">
    <property type="entry name" value="CLASS II AMINOTRANSFERASE/8-AMINO-7-OXONONANOATE SYNTHASE"/>
    <property type="match status" value="1"/>
</dbReference>
<keyword evidence="12" id="KW-0732">Signal</keyword>
<proteinExistence type="inferred from homology"/>
<evidence type="ECO:0000256" key="9">
    <source>
        <dbReference type="ARBA" id="ARBA00023098"/>
    </source>
</evidence>
<dbReference type="Pfam" id="PF00155">
    <property type="entry name" value="Aminotran_1_2"/>
    <property type="match status" value="1"/>
</dbReference>
<evidence type="ECO:0000256" key="1">
    <source>
        <dbReference type="ARBA" id="ARBA00001933"/>
    </source>
</evidence>
<comment type="similarity">
    <text evidence="4">Belongs to the class-II pyridoxal-phosphate-dependent aminotransferase family.</text>
</comment>
<comment type="pathway">
    <text evidence="2">Lipid metabolism; sphingolipid metabolism.</text>
</comment>
<keyword evidence="8" id="KW-0746">Sphingolipid metabolism</keyword>
<dbReference type="Gene3D" id="3.90.1150.10">
    <property type="entry name" value="Aspartate Aminotransferase, domain 1"/>
    <property type="match status" value="1"/>
</dbReference>
<protein>
    <recommendedName>
        <fullName evidence="5">serine C-palmitoyltransferase</fullName>
        <ecNumber evidence="5">2.3.1.50</ecNumber>
    </recommendedName>
</protein>
<dbReference type="SUPFAM" id="SSF53383">
    <property type="entry name" value="PLP-dependent transferases"/>
    <property type="match status" value="1"/>
</dbReference>
<dbReference type="Proteomes" id="UP001244341">
    <property type="component" value="Chromosome 12b"/>
</dbReference>
<feature type="compositionally biased region" description="Low complexity" evidence="11">
    <location>
        <begin position="463"/>
        <end position="477"/>
    </location>
</feature>
<evidence type="ECO:0000256" key="10">
    <source>
        <dbReference type="ARBA" id="ARBA00023315"/>
    </source>
</evidence>
<organism evidence="14 15">
    <name type="scientific">Tetradesmus obliquus</name>
    <name type="common">Green alga</name>
    <name type="synonym">Acutodesmus obliquus</name>
    <dbReference type="NCBI Taxonomy" id="3088"/>
    <lineage>
        <taxon>Eukaryota</taxon>
        <taxon>Viridiplantae</taxon>
        <taxon>Chlorophyta</taxon>
        <taxon>core chlorophytes</taxon>
        <taxon>Chlorophyceae</taxon>
        <taxon>CS clade</taxon>
        <taxon>Sphaeropleales</taxon>
        <taxon>Scenedesmaceae</taxon>
        <taxon>Tetradesmus</taxon>
    </lineage>
</organism>
<evidence type="ECO:0000256" key="5">
    <source>
        <dbReference type="ARBA" id="ARBA00013220"/>
    </source>
</evidence>
<accession>A0ABY8UGR2</accession>